<sequence>MGLCPTAIIWLKGPLHVYLLKVEEVLLAQLLERLCPRSIVQGVNGTEVEALRSNPENPHEEYLRRALNSEFRVVDN</sequence>
<protein>
    <submittedName>
        <fullName evidence="1">Unannotated protein</fullName>
    </submittedName>
</protein>
<proteinExistence type="predicted"/>
<name>A0A6J6C1I0_9ZZZZ</name>
<dbReference type="EMBL" id="CAEZSV010000004">
    <property type="protein sequence ID" value="CAB4545056.1"/>
    <property type="molecule type" value="Genomic_DNA"/>
</dbReference>
<reference evidence="1" key="1">
    <citation type="submission" date="2020-05" db="EMBL/GenBank/DDBJ databases">
        <authorList>
            <person name="Chiriac C."/>
            <person name="Salcher M."/>
            <person name="Ghai R."/>
            <person name="Kavagutti S V."/>
        </authorList>
    </citation>
    <scope>NUCLEOTIDE SEQUENCE</scope>
</reference>
<organism evidence="1">
    <name type="scientific">freshwater metagenome</name>
    <dbReference type="NCBI Taxonomy" id="449393"/>
    <lineage>
        <taxon>unclassified sequences</taxon>
        <taxon>metagenomes</taxon>
        <taxon>ecological metagenomes</taxon>
    </lineage>
</organism>
<dbReference type="AlphaFoldDB" id="A0A6J6C1I0"/>
<accession>A0A6J6C1I0</accession>
<evidence type="ECO:0000313" key="1">
    <source>
        <dbReference type="EMBL" id="CAB4545056.1"/>
    </source>
</evidence>
<gene>
    <name evidence="1" type="ORF">UFOPK1506_00055</name>
</gene>